<name>T2IZX3_CROWT</name>
<dbReference type="RefSeq" id="WP_021834153.1">
    <property type="nucleotide sequence ID" value="NZ_CAQL01001184.1"/>
</dbReference>
<keyword evidence="1" id="KW-0067">ATP-binding</keyword>
<dbReference type="AlphaFoldDB" id="T2IZX3"/>
<dbReference type="Proteomes" id="UP000017981">
    <property type="component" value="Unassembled WGS sequence"/>
</dbReference>
<reference evidence="1 2" key="2">
    <citation type="submission" date="2013-09" db="EMBL/GenBank/DDBJ databases">
        <title>Whole genome comparison of six Crocosphaera watsonii strains with differing phenotypes.</title>
        <authorList>
            <person name="Bench S.R."/>
            <person name="Heller P."/>
            <person name="Frank I."/>
            <person name="Arciniega M."/>
            <person name="Shilova I.N."/>
            <person name="Zehr J.P."/>
        </authorList>
    </citation>
    <scope>NUCLEOTIDE SEQUENCE [LARGE SCALE GENOMIC DNA]</scope>
    <source>
        <strain evidence="1 2">WH 0005</strain>
    </source>
</reference>
<reference evidence="1 2" key="1">
    <citation type="submission" date="2013-01" db="EMBL/GenBank/DDBJ databases">
        <authorList>
            <person name="Bench S."/>
        </authorList>
    </citation>
    <scope>NUCLEOTIDE SEQUENCE [LARGE SCALE GENOMIC DNA]</scope>
    <source>
        <strain evidence="1 2">WH 0005</strain>
    </source>
</reference>
<keyword evidence="1" id="KW-0547">Nucleotide-binding</keyword>
<proteinExistence type="predicted"/>
<keyword evidence="1" id="KW-0347">Helicase</keyword>
<protein>
    <submittedName>
        <fullName evidence="1">Superfamily I DNA and RNA helicases</fullName>
    </submittedName>
</protein>
<organism evidence="1 2">
    <name type="scientific">Crocosphaera watsonii WH 0005</name>
    <dbReference type="NCBI Taxonomy" id="423472"/>
    <lineage>
        <taxon>Bacteria</taxon>
        <taxon>Bacillati</taxon>
        <taxon>Cyanobacteriota</taxon>
        <taxon>Cyanophyceae</taxon>
        <taxon>Oscillatoriophycideae</taxon>
        <taxon>Chroococcales</taxon>
        <taxon>Aphanothecaceae</taxon>
        <taxon>Crocosphaera</taxon>
    </lineage>
</organism>
<sequence>MVNVIRGTSDKPVSSKKLGEYFEARDDIEGTLYLGYPIIGTAQGGYQIDALLVSKQHGVIIFSYCRRH</sequence>
<gene>
    <name evidence="1" type="ORF">CWATWH0005_2801</name>
</gene>
<comment type="caution">
    <text evidence="1">The sequence shown here is derived from an EMBL/GenBank/DDBJ whole genome shotgun (WGS) entry which is preliminary data.</text>
</comment>
<dbReference type="GO" id="GO:0004386">
    <property type="term" value="F:helicase activity"/>
    <property type="evidence" value="ECO:0007669"/>
    <property type="project" value="UniProtKB-KW"/>
</dbReference>
<keyword evidence="1" id="KW-0378">Hydrolase</keyword>
<evidence type="ECO:0000313" key="2">
    <source>
        <dbReference type="Proteomes" id="UP000017981"/>
    </source>
</evidence>
<dbReference type="EMBL" id="CAQL01001184">
    <property type="protein sequence ID" value="CCQ59191.1"/>
    <property type="molecule type" value="Genomic_DNA"/>
</dbReference>
<evidence type="ECO:0000313" key="1">
    <source>
        <dbReference type="EMBL" id="CCQ59191.1"/>
    </source>
</evidence>
<accession>T2IZX3</accession>